<comment type="caution">
    <text evidence="1">The sequence shown here is derived from an EMBL/GenBank/DDBJ whole genome shotgun (WGS) entry which is preliminary data.</text>
</comment>
<organism evidence="1 2">
    <name type="scientific">Crotalaria pallida</name>
    <name type="common">Smooth rattlebox</name>
    <name type="synonym">Crotalaria striata</name>
    <dbReference type="NCBI Taxonomy" id="3830"/>
    <lineage>
        <taxon>Eukaryota</taxon>
        <taxon>Viridiplantae</taxon>
        <taxon>Streptophyta</taxon>
        <taxon>Embryophyta</taxon>
        <taxon>Tracheophyta</taxon>
        <taxon>Spermatophyta</taxon>
        <taxon>Magnoliopsida</taxon>
        <taxon>eudicotyledons</taxon>
        <taxon>Gunneridae</taxon>
        <taxon>Pentapetalae</taxon>
        <taxon>rosids</taxon>
        <taxon>fabids</taxon>
        <taxon>Fabales</taxon>
        <taxon>Fabaceae</taxon>
        <taxon>Papilionoideae</taxon>
        <taxon>50 kb inversion clade</taxon>
        <taxon>genistoids sensu lato</taxon>
        <taxon>core genistoids</taxon>
        <taxon>Crotalarieae</taxon>
        <taxon>Crotalaria</taxon>
    </lineage>
</organism>
<keyword evidence="2" id="KW-1185">Reference proteome</keyword>
<dbReference type="EMBL" id="JAYWIO010000001">
    <property type="protein sequence ID" value="KAK7289675.1"/>
    <property type="molecule type" value="Genomic_DNA"/>
</dbReference>
<name>A0AAN9J016_CROPI</name>
<proteinExistence type="predicted"/>
<reference evidence="1 2" key="1">
    <citation type="submission" date="2024-01" db="EMBL/GenBank/DDBJ databases">
        <title>The genomes of 5 underutilized Papilionoideae crops provide insights into root nodulation and disease resistanc.</title>
        <authorList>
            <person name="Yuan L."/>
        </authorList>
    </citation>
    <scope>NUCLEOTIDE SEQUENCE [LARGE SCALE GENOMIC DNA]</scope>
    <source>
        <strain evidence="1">ZHUSHIDOU_FW_LH</strain>
        <tissue evidence="1">Leaf</tissue>
    </source>
</reference>
<protein>
    <submittedName>
        <fullName evidence="1">Uncharacterized protein</fullName>
    </submittedName>
</protein>
<accession>A0AAN9J016</accession>
<evidence type="ECO:0000313" key="2">
    <source>
        <dbReference type="Proteomes" id="UP001372338"/>
    </source>
</evidence>
<evidence type="ECO:0000313" key="1">
    <source>
        <dbReference type="EMBL" id="KAK7289675.1"/>
    </source>
</evidence>
<dbReference type="AlphaFoldDB" id="A0AAN9J016"/>
<dbReference type="Proteomes" id="UP001372338">
    <property type="component" value="Unassembled WGS sequence"/>
</dbReference>
<sequence length="71" mass="7995">MSLSPSLSSHCSLSQLYLSFSLYHSRTLSHHLITAPPRIGPPPPRRRESRRHHHPLFLALSSPIIIKGYGT</sequence>
<gene>
    <name evidence="1" type="ORF">RIF29_03499</name>
</gene>